<name>A0ABQ4KS93_SIMTE</name>
<reference evidence="2 3" key="1">
    <citation type="submission" date="2021-03" db="EMBL/GenBank/DDBJ databases">
        <title>Antimicrobial resistance genes in bacteria isolated from Japanese honey, and their potential for conferring macrolide and lincosamide resistance in the American foulbrood pathogen Paenibacillus larvae.</title>
        <authorList>
            <person name="Okamoto M."/>
            <person name="Kumagai M."/>
            <person name="Kanamori H."/>
            <person name="Takamatsu D."/>
        </authorList>
    </citation>
    <scope>NUCLEOTIDE SEQUENCE [LARGE SCALE GENOMIC DNA]</scope>
    <source>
        <strain evidence="2 3">J6TS1</strain>
    </source>
</reference>
<dbReference type="EMBL" id="BORJ01000001">
    <property type="protein sequence ID" value="GIN94896.1"/>
    <property type="molecule type" value="Genomic_DNA"/>
</dbReference>
<dbReference type="RefSeq" id="WP_212953061.1">
    <property type="nucleotide sequence ID" value="NZ_BORJ01000001.1"/>
</dbReference>
<evidence type="ECO:0000313" key="2">
    <source>
        <dbReference type="EMBL" id="GIN94896.1"/>
    </source>
</evidence>
<dbReference type="Proteomes" id="UP000680670">
    <property type="component" value="Unassembled WGS sequence"/>
</dbReference>
<keyword evidence="3" id="KW-1185">Reference proteome</keyword>
<protein>
    <submittedName>
        <fullName evidence="2">Uncharacterized protein</fullName>
    </submittedName>
</protein>
<gene>
    <name evidence="2" type="ORF">J6TS1_07660</name>
</gene>
<evidence type="ECO:0000256" key="1">
    <source>
        <dbReference type="SAM" id="Phobius"/>
    </source>
</evidence>
<organism evidence="2 3">
    <name type="scientific">Siminovitchia terrae</name>
    <name type="common">Bacillus terrae</name>
    <dbReference type="NCBI Taxonomy" id="1914933"/>
    <lineage>
        <taxon>Bacteria</taxon>
        <taxon>Bacillati</taxon>
        <taxon>Bacillota</taxon>
        <taxon>Bacilli</taxon>
        <taxon>Bacillales</taxon>
        <taxon>Bacillaceae</taxon>
        <taxon>Siminovitchia</taxon>
    </lineage>
</organism>
<keyword evidence="1" id="KW-1133">Transmembrane helix</keyword>
<feature type="transmembrane region" description="Helical" evidence="1">
    <location>
        <begin position="28"/>
        <end position="49"/>
    </location>
</feature>
<keyword evidence="1" id="KW-0812">Transmembrane</keyword>
<sequence>MLLFVLFLILIGIYVINRTGGLPRTIKTFLMVFAIMALIYTAAAIADILPNPFKY</sequence>
<evidence type="ECO:0000313" key="3">
    <source>
        <dbReference type="Proteomes" id="UP000680670"/>
    </source>
</evidence>
<keyword evidence="1" id="KW-0472">Membrane</keyword>
<accession>A0ABQ4KS93</accession>
<comment type="caution">
    <text evidence="2">The sequence shown here is derived from an EMBL/GenBank/DDBJ whole genome shotgun (WGS) entry which is preliminary data.</text>
</comment>
<proteinExistence type="predicted"/>